<organism evidence="2 3">
    <name type="scientific">Nyctereutes procyonoides</name>
    <name type="common">Raccoon dog</name>
    <name type="synonym">Canis procyonoides</name>
    <dbReference type="NCBI Taxonomy" id="34880"/>
    <lineage>
        <taxon>Eukaryota</taxon>
        <taxon>Metazoa</taxon>
        <taxon>Chordata</taxon>
        <taxon>Craniata</taxon>
        <taxon>Vertebrata</taxon>
        <taxon>Euteleostomi</taxon>
        <taxon>Mammalia</taxon>
        <taxon>Eutheria</taxon>
        <taxon>Laurasiatheria</taxon>
        <taxon>Carnivora</taxon>
        <taxon>Caniformia</taxon>
        <taxon>Canidae</taxon>
        <taxon>Nyctereutes</taxon>
    </lineage>
</organism>
<feature type="region of interest" description="Disordered" evidence="1">
    <location>
        <begin position="18"/>
        <end position="83"/>
    </location>
</feature>
<dbReference type="Proteomes" id="UP000645828">
    <property type="component" value="Unassembled WGS sequence"/>
</dbReference>
<feature type="region of interest" description="Disordered" evidence="1">
    <location>
        <begin position="250"/>
        <end position="285"/>
    </location>
</feature>
<evidence type="ECO:0000256" key="1">
    <source>
        <dbReference type="SAM" id="MobiDB-lite"/>
    </source>
</evidence>
<name>A0A811XV26_NYCPR</name>
<protein>
    <submittedName>
        <fullName evidence="2">(raccoon dog) hypothetical protein</fullName>
    </submittedName>
</protein>
<evidence type="ECO:0000313" key="2">
    <source>
        <dbReference type="EMBL" id="CAD7668178.1"/>
    </source>
</evidence>
<proteinExistence type="predicted"/>
<keyword evidence="3" id="KW-1185">Reference proteome</keyword>
<dbReference type="AlphaFoldDB" id="A0A811XV26"/>
<accession>A0A811XV26</accession>
<evidence type="ECO:0000313" key="3">
    <source>
        <dbReference type="Proteomes" id="UP000645828"/>
    </source>
</evidence>
<feature type="compositionally biased region" description="Basic and acidic residues" evidence="1">
    <location>
        <begin position="23"/>
        <end position="37"/>
    </location>
</feature>
<comment type="caution">
    <text evidence="2">The sequence shown here is derived from an EMBL/GenBank/DDBJ whole genome shotgun (WGS) entry which is preliminary data.</text>
</comment>
<sequence>MSHFTNWKVSQVSKSLLPYDNVRVPRERKKENKKQEDLPEDQPFPDGQMLQKEGAHISKYKAKDTEDDKATKEGPSLGRTEPRKDAKDWKLLIPLGPVYPPLISSLSTSKAVRQHWDLSPPIAKSLRIHDLPCLGVSTWHLVTRCYPGSSLWGHVACLPQQGPFRHFLDMRAEKRLAGRKERRSRFGDIAVHKRYQFGQNFSLFQALATKEMQRLVSPRDLPLNSHLQNMSIPCTAEGSLQDLSLSSTELGVRNNDSNHEKEKSMSHTKTPLFPPIVKAKSNDMK</sequence>
<feature type="compositionally biased region" description="Basic and acidic residues" evidence="1">
    <location>
        <begin position="53"/>
        <end position="72"/>
    </location>
</feature>
<reference evidence="2" key="1">
    <citation type="submission" date="2020-12" db="EMBL/GenBank/DDBJ databases">
        <authorList>
            <consortium name="Molecular Ecology Group"/>
        </authorList>
    </citation>
    <scope>NUCLEOTIDE SEQUENCE</scope>
    <source>
        <strain evidence="2">TBG_1078</strain>
    </source>
</reference>
<feature type="compositionally biased region" description="Basic and acidic residues" evidence="1">
    <location>
        <begin position="256"/>
        <end position="265"/>
    </location>
</feature>
<gene>
    <name evidence="2" type="ORF">NYPRO_LOCUS1439</name>
</gene>
<dbReference type="EMBL" id="CAJHUB010000649">
    <property type="protein sequence ID" value="CAD7668178.1"/>
    <property type="molecule type" value="Genomic_DNA"/>
</dbReference>